<dbReference type="Proteomes" id="UP000504610">
    <property type="component" value="Chromosome 7"/>
</dbReference>
<protein>
    <submittedName>
        <fullName evidence="3">Uncharacterized protein LOC130497492 isoform X2</fullName>
    </submittedName>
</protein>
<dbReference type="Pfam" id="PF09713">
    <property type="entry name" value="A_thal_3526"/>
    <property type="match status" value="1"/>
</dbReference>
<sequence length="256" mass="28023">MQRFMSREEIVDHLWLQYQTQPVWTNTVFDNLERENPDYFKSYYESLSFAQQSFNSDQLGSQTMGTAKIFQQGQTGASSSYQLTPEAGDAVDAGGHNLPGASSFPPVAAISSAPLLTPLSHVHAGAQNIPGASSFPPEAAISNAIPLQTPLYLMNAAAQSFPGASSSSQLPAEGSNAGDAVIEILKQMLGRLDQMLTKQDQMLTKQDQSLSKQDQMLSKQDQMLKLLTGKRVRTEQDQDEEVPDPRRQRTSDSPTL</sequence>
<evidence type="ECO:0000313" key="2">
    <source>
        <dbReference type="Proteomes" id="UP000504610"/>
    </source>
</evidence>
<gene>
    <name evidence="3" type="primary">LOC130497492</name>
</gene>
<name>A0A9W3C3Z1_RAPSA</name>
<evidence type="ECO:0000256" key="1">
    <source>
        <dbReference type="SAM" id="MobiDB-lite"/>
    </source>
</evidence>
<dbReference type="GeneID" id="130497492"/>
<reference evidence="2" key="1">
    <citation type="journal article" date="2019" name="Database">
        <title>The radish genome database (RadishGD): an integrated information resource for radish genomics.</title>
        <authorList>
            <person name="Yu H.J."/>
            <person name="Baek S."/>
            <person name="Lee Y.J."/>
            <person name="Cho A."/>
            <person name="Mun J.H."/>
        </authorList>
    </citation>
    <scope>NUCLEOTIDE SEQUENCE [LARGE SCALE GENOMIC DNA]</scope>
    <source>
        <strain evidence="2">cv. WK10039</strain>
    </source>
</reference>
<evidence type="ECO:0000313" key="3">
    <source>
        <dbReference type="RefSeq" id="XP_056846311.1"/>
    </source>
</evidence>
<keyword evidence="2" id="KW-1185">Reference proteome</keyword>
<proteinExistence type="predicted"/>
<feature type="region of interest" description="Disordered" evidence="1">
    <location>
        <begin position="207"/>
        <end position="256"/>
    </location>
</feature>
<accession>A0A9W3C3Z1</accession>
<reference evidence="3" key="2">
    <citation type="submission" date="2025-08" db="UniProtKB">
        <authorList>
            <consortium name="RefSeq"/>
        </authorList>
    </citation>
    <scope>IDENTIFICATION</scope>
    <source>
        <tissue evidence="3">Leaf</tissue>
    </source>
</reference>
<feature type="compositionally biased region" description="Polar residues" evidence="1">
    <location>
        <begin position="207"/>
        <end position="221"/>
    </location>
</feature>
<dbReference type="AlphaFoldDB" id="A0A9W3C3Z1"/>
<dbReference type="RefSeq" id="XP_056846311.1">
    <property type="nucleotide sequence ID" value="XM_056990331.1"/>
</dbReference>
<organism evidence="2 3">
    <name type="scientific">Raphanus sativus</name>
    <name type="common">Radish</name>
    <name type="synonym">Raphanus raphanistrum var. sativus</name>
    <dbReference type="NCBI Taxonomy" id="3726"/>
    <lineage>
        <taxon>Eukaryota</taxon>
        <taxon>Viridiplantae</taxon>
        <taxon>Streptophyta</taxon>
        <taxon>Embryophyta</taxon>
        <taxon>Tracheophyta</taxon>
        <taxon>Spermatophyta</taxon>
        <taxon>Magnoliopsida</taxon>
        <taxon>eudicotyledons</taxon>
        <taxon>Gunneridae</taxon>
        <taxon>Pentapetalae</taxon>
        <taxon>rosids</taxon>
        <taxon>malvids</taxon>
        <taxon>Brassicales</taxon>
        <taxon>Brassicaceae</taxon>
        <taxon>Brassiceae</taxon>
        <taxon>Raphanus</taxon>
    </lineage>
</organism>
<dbReference type="InterPro" id="IPR006476">
    <property type="entry name" value="CHP01589_pln"/>
</dbReference>